<reference evidence="1" key="1">
    <citation type="journal article" date="2011" name="Environ. Microbiol.">
        <title>Time-series analyses of Monterey Bay coastal microbial picoplankton using a 'genome proxy' microarray.</title>
        <authorList>
            <person name="Rich V.I."/>
            <person name="Pham V.D."/>
            <person name="Eppley J."/>
            <person name="Shi Y."/>
            <person name="DeLong E.F."/>
        </authorList>
    </citation>
    <scope>NUCLEOTIDE SEQUENCE</scope>
</reference>
<proteinExistence type="predicted"/>
<protein>
    <submittedName>
        <fullName evidence="1">Uncharacterized protein</fullName>
    </submittedName>
</protein>
<dbReference type="EMBL" id="GU474844">
    <property type="protein sequence ID" value="ADI16709.1"/>
    <property type="molecule type" value="Genomic_DNA"/>
</dbReference>
<organism evidence="1">
    <name type="scientific">uncultured gamma proteobacterium HF0010_05D02</name>
    <dbReference type="NCBI Taxonomy" id="710978"/>
    <lineage>
        <taxon>Bacteria</taxon>
        <taxon>Pseudomonadati</taxon>
        <taxon>Pseudomonadota</taxon>
        <taxon>Gammaproteobacteria</taxon>
        <taxon>environmental samples</taxon>
    </lineage>
</organism>
<evidence type="ECO:0000313" key="1">
    <source>
        <dbReference type="EMBL" id="ADI16709.1"/>
    </source>
</evidence>
<name>E0XQL8_9GAMM</name>
<dbReference type="AlphaFoldDB" id="E0XQL8"/>
<accession>E0XQL8</accession>
<sequence length="52" mass="5941">MLPLCHASLLDDHCFIAFLLEPKCVISLRPARYAHHSTNTIMAFLLCTRLSR</sequence>